<name>M1PER9_BARAA</name>
<feature type="transmembrane region" description="Helical" evidence="2">
    <location>
        <begin position="6"/>
        <end position="34"/>
    </location>
</feature>
<evidence type="ECO:0000256" key="1">
    <source>
        <dbReference type="SAM" id="MobiDB-lite"/>
    </source>
</evidence>
<dbReference type="Proteomes" id="UP000011729">
    <property type="component" value="Chromosome"/>
</dbReference>
<dbReference type="HOGENOM" id="CLU_121334_1_0_5"/>
<evidence type="ECO:0000313" key="3">
    <source>
        <dbReference type="EMBL" id="AGF75131.1"/>
    </source>
</evidence>
<organism evidence="3 4">
    <name type="scientific">Bartonella australis (strain Aust/NH1)</name>
    <dbReference type="NCBI Taxonomy" id="1094489"/>
    <lineage>
        <taxon>Bacteria</taxon>
        <taxon>Pseudomonadati</taxon>
        <taxon>Pseudomonadota</taxon>
        <taxon>Alphaproteobacteria</taxon>
        <taxon>Hyphomicrobiales</taxon>
        <taxon>Bartonellaceae</taxon>
        <taxon>Bartonella</taxon>
    </lineage>
</organism>
<dbReference type="InterPro" id="IPR005133">
    <property type="entry name" value="PhaG_MnhG_YufB"/>
</dbReference>
<feature type="transmembrane region" description="Helical" evidence="2">
    <location>
        <begin position="77"/>
        <end position="98"/>
    </location>
</feature>
<dbReference type="STRING" id="1094489.BAnh1_12640"/>
<dbReference type="Pfam" id="PF03334">
    <property type="entry name" value="PhaG_MnhG_YufB"/>
    <property type="match status" value="1"/>
</dbReference>
<proteinExistence type="predicted"/>
<feature type="transmembrane region" description="Helical" evidence="2">
    <location>
        <begin position="46"/>
        <end position="65"/>
    </location>
</feature>
<keyword evidence="2" id="KW-0812">Transmembrane</keyword>
<feature type="region of interest" description="Disordered" evidence="1">
    <location>
        <begin position="104"/>
        <end position="133"/>
    </location>
</feature>
<keyword evidence="2" id="KW-1133">Transmembrane helix</keyword>
<dbReference type="PANTHER" id="PTHR34703">
    <property type="entry name" value="ANTIPORTER SUBUNIT MNHG2-RELATED"/>
    <property type="match status" value="1"/>
</dbReference>
<evidence type="ECO:0000313" key="4">
    <source>
        <dbReference type="Proteomes" id="UP000011729"/>
    </source>
</evidence>
<dbReference type="GO" id="GO:0015385">
    <property type="term" value="F:sodium:proton antiporter activity"/>
    <property type="evidence" value="ECO:0007669"/>
    <property type="project" value="TreeGrafter"/>
</dbReference>
<dbReference type="OrthoDB" id="4427992at2"/>
<sequence>MNNDISPWIAFVITAFLVLGSGLTLIGTIGLVRFSNFYERLHMPSLGTSWGAGSILIASVLYSIFVDDRFVFHEILLAVFLFVTAPVTSILLSQAAVYRDHSENYQRKPLSLSSHEADGGSPALEKKHQIDGS</sequence>
<dbReference type="RefSeq" id="WP_015398634.1">
    <property type="nucleotide sequence ID" value="NC_020300.1"/>
</dbReference>
<reference evidence="3 4" key="1">
    <citation type="journal article" date="2013" name="PLoS Genet.">
        <title>A gene transfer agent and a dynamic repertoire of secretion systems hold the keys to the explosive radiation of the emerging pathogen Bartonella.</title>
        <authorList>
            <person name="Guy L."/>
            <person name="Nystedt B."/>
            <person name="Toft C."/>
            <person name="Zaremba-Niedzwiedzka K."/>
            <person name="Berglund E.C."/>
            <person name="Granberg F."/>
            <person name="Naslund K."/>
            <person name="Eriksson A.S."/>
            <person name="Andersson S.G."/>
        </authorList>
    </citation>
    <scope>NUCLEOTIDE SEQUENCE [LARGE SCALE GENOMIC DNA]</scope>
    <source>
        <strain evidence="3 4">Aust/NH1</strain>
    </source>
</reference>
<feature type="compositionally biased region" description="Basic and acidic residues" evidence="1">
    <location>
        <begin position="124"/>
        <end position="133"/>
    </location>
</feature>
<dbReference type="eggNOG" id="COG1320">
    <property type="taxonomic scope" value="Bacteria"/>
</dbReference>
<evidence type="ECO:0000256" key="2">
    <source>
        <dbReference type="SAM" id="Phobius"/>
    </source>
</evidence>
<dbReference type="PATRIC" id="fig|1094489.3.peg.1542"/>
<keyword evidence="4" id="KW-1185">Reference proteome</keyword>
<keyword evidence="2" id="KW-0472">Membrane</keyword>
<accession>M1PER9</accession>
<dbReference type="NCBIfam" id="TIGR01300">
    <property type="entry name" value="CPA3_mnhG_phaG"/>
    <property type="match status" value="1"/>
</dbReference>
<dbReference type="EMBL" id="CP003123">
    <property type="protein sequence ID" value="AGF75131.1"/>
    <property type="molecule type" value="Genomic_DNA"/>
</dbReference>
<gene>
    <name evidence="3" type="primary">phaG</name>
    <name evidence="3" type="ordered locus">BAnh1_12640</name>
</gene>
<dbReference type="AlphaFoldDB" id="M1PER9"/>
<dbReference type="KEGG" id="baus:BAnh1_12640"/>
<dbReference type="PANTHER" id="PTHR34703:SF1">
    <property type="entry name" value="ANTIPORTER SUBUNIT MNHG2-RELATED"/>
    <property type="match status" value="1"/>
</dbReference>
<protein>
    <submittedName>
        <fullName evidence="3">Putative monovalent cation/H+ antiporter subunit G</fullName>
    </submittedName>
</protein>